<accession>A0A0C2SC14</accession>
<dbReference type="AlphaFoldDB" id="A0A0C2SC14"/>
<dbReference type="Proteomes" id="UP000054549">
    <property type="component" value="Unassembled WGS sequence"/>
</dbReference>
<gene>
    <name evidence="1" type="ORF">M378DRAFT_920818</name>
</gene>
<proteinExistence type="predicted"/>
<evidence type="ECO:0000313" key="2">
    <source>
        <dbReference type="Proteomes" id="UP000054549"/>
    </source>
</evidence>
<dbReference type="HOGENOM" id="CLU_2557829_0_0_1"/>
<name>A0A0C2SC14_AMAMK</name>
<organism evidence="1 2">
    <name type="scientific">Amanita muscaria (strain Koide BX008)</name>
    <dbReference type="NCBI Taxonomy" id="946122"/>
    <lineage>
        <taxon>Eukaryota</taxon>
        <taxon>Fungi</taxon>
        <taxon>Dikarya</taxon>
        <taxon>Basidiomycota</taxon>
        <taxon>Agaricomycotina</taxon>
        <taxon>Agaricomycetes</taxon>
        <taxon>Agaricomycetidae</taxon>
        <taxon>Agaricales</taxon>
        <taxon>Pluteineae</taxon>
        <taxon>Amanitaceae</taxon>
        <taxon>Amanita</taxon>
    </lineage>
</organism>
<protein>
    <submittedName>
        <fullName evidence="1">Uncharacterized protein</fullName>
    </submittedName>
</protein>
<sequence length="82" mass="9178">MRSRCSTQGCSPGIKYFCKGTDPSAVRLSEQTCSPFCHSGRHIRNSLFARTCSLAKFWTIITSSRYQRYMTIWAGSTAALAM</sequence>
<keyword evidence="2" id="KW-1185">Reference proteome</keyword>
<dbReference type="EMBL" id="KN818299">
    <property type="protein sequence ID" value="KIL60415.1"/>
    <property type="molecule type" value="Genomic_DNA"/>
</dbReference>
<reference evidence="1 2" key="1">
    <citation type="submission" date="2014-04" db="EMBL/GenBank/DDBJ databases">
        <title>Evolutionary Origins and Diversification of the Mycorrhizal Mutualists.</title>
        <authorList>
            <consortium name="DOE Joint Genome Institute"/>
            <consortium name="Mycorrhizal Genomics Consortium"/>
            <person name="Kohler A."/>
            <person name="Kuo A."/>
            <person name="Nagy L.G."/>
            <person name="Floudas D."/>
            <person name="Copeland A."/>
            <person name="Barry K.W."/>
            <person name="Cichocki N."/>
            <person name="Veneault-Fourrey C."/>
            <person name="LaButti K."/>
            <person name="Lindquist E.A."/>
            <person name="Lipzen A."/>
            <person name="Lundell T."/>
            <person name="Morin E."/>
            <person name="Murat C."/>
            <person name="Riley R."/>
            <person name="Ohm R."/>
            <person name="Sun H."/>
            <person name="Tunlid A."/>
            <person name="Henrissat B."/>
            <person name="Grigoriev I.V."/>
            <person name="Hibbett D.S."/>
            <person name="Martin F."/>
        </authorList>
    </citation>
    <scope>NUCLEOTIDE SEQUENCE [LARGE SCALE GENOMIC DNA]</scope>
    <source>
        <strain evidence="1 2">Koide BX008</strain>
    </source>
</reference>
<evidence type="ECO:0000313" key="1">
    <source>
        <dbReference type="EMBL" id="KIL60415.1"/>
    </source>
</evidence>
<dbReference type="InParanoid" id="A0A0C2SC14"/>